<evidence type="ECO:0008006" key="3">
    <source>
        <dbReference type="Google" id="ProtNLM"/>
    </source>
</evidence>
<comment type="caution">
    <text evidence="1">The sequence shown here is derived from an EMBL/GenBank/DDBJ whole genome shotgun (WGS) entry which is preliminary data.</text>
</comment>
<sequence>MDKKIIIGLVGEISAGKTTVTEYLSQKYQAQTFRFSDMLRDILTRLYLPIDRANLQTISTALRSAFGDDVMSRVLADDVSKADNEMIITEGIRRPSDVAYLKKLDNFYIIALKTDIKIRYNRLSQRQENADDQKISYEQFLEQSRQEPEQKIQEMIAKADFSANNNDSKEQLFTQIDEIVKKIKAL</sequence>
<dbReference type="Proteomes" id="UP000231183">
    <property type="component" value="Unassembled WGS sequence"/>
</dbReference>
<dbReference type="Pfam" id="PF13238">
    <property type="entry name" value="AAA_18"/>
    <property type="match status" value="1"/>
</dbReference>
<accession>A0A2M6W3T2</accession>
<gene>
    <name evidence="1" type="ORF">COU31_02660</name>
</gene>
<evidence type="ECO:0000313" key="2">
    <source>
        <dbReference type="Proteomes" id="UP000231183"/>
    </source>
</evidence>
<protein>
    <recommendedName>
        <fullName evidence="3">Dephospho-CoA kinase</fullName>
    </recommendedName>
</protein>
<proteinExistence type="predicted"/>
<dbReference type="PANTHER" id="PTHR41930">
    <property type="entry name" value="UPF0200 PROTEIN MJ1399"/>
    <property type="match status" value="1"/>
</dbReference>
<organism evidence="1 2">
    <name type="scientific">Candidatus Magasanikbacteria bacterium CG10_big_fil_rev_8_21_14_0_10_40_10</name>
    <dbReference type="NCBI Taxonomy" id="1974648"/>
    <lineage>
        <taxon>Bacteria</taxon>
        <taxon>Candidatus Magasanikiibacteriota</taxon>
    </lineage>
</organism>
<dbReference type="Gene3D" id="3.40.50.300">
    <property type="entry name" value="P-loop containing nucleotide triphosphate hydrolases"/>
    <property type="match status" value="1"/>
</dbReference>
<name>A0A2M6W3T2_9BACT</name>
<reference evidence="2" key="1">
    <citation type="submission" date="2017-09" db="EMBL/GenBank/DDBJ databases">
        <title>Depth-based differentiation of microbial function through sediment-hosted aquifers and enrichment of novel symbionts in the deep terrestrial subsurface.</title>
        <authorList>
            <person name="Probst A.J."/>
            <person name="Ladd B."/>
            <person name="Jarett J.K."/>
            <person name="Geller-Mcgrath D.E."/>
            <person name="Sieber C.M.K."/>
            <person name="Emerson J.B."/>
            <person name="Anantharaman K."/>
            <person name="Thomas B.C."/>
            <person name="Malmstrom R."/>
            <person name="Stieglmeier M."/>
            <person name="Klingl A."/>
            <person name="Woyke T."/>
            <person name="Ryan C.M."/>
            <person name="Banfield J.F."/>
        </authorList>
    </citation>
    <scope>NUCLEOTIDE SEQUENCE [LARGE SCALE GENOMIC DNA]</scope>
</reference>
<evidence type="ECO:0000313" key="1">
    <source>
        <dbReference type="EMBL" id="PIT87451.1"/>
    </source>
</evidence>
<dbReference type="SUPFAM" id="SSF52540">
    <property type="entry name" value="P-loop containing nucleoside triphosphate hydrolases"/>
    <property type="match status" value="1"/>
</dbReference>
<dbReference type="EMBL" id="PFBX01000026">
    <property type="protein sequence ID" value="PIT87451.1"/>
    <property type="molecule type" value="Genomic_DNA"/>
</dbReference>
<dbReference type="PANTHER" id="PTHR41930:SF1">
    <property type="entry name" value="DEPHOSPHO-COA KINASE"/>
    <property type="match status" value="1"/>
</dbReference>
<dbReference type="InterPro" id="IPR027417">
    <property type="entry name" value="P-loop_NTPase"/>
</dbReference>
<dbReference type="AlphaFoldDB" id="A0A2M6W3T2"/>